<dbReference type="Proteomes" id="UP000198582">
    <property type="component" value="Unassembled WGS sequence"/>
</dbReference>
<dbReference type="EMBL" id="FOEF01000003">
    <property type="protein sequence ID" value="SEO96670.1"/>
    <property type="molecule type" value="Genomic_DNA"/>
</dbReference>
<dbReference type="PANTHER" id="PTHR30055">
    <property type="entry name" value="HTH-TYPE TRANSCRIPTIONAL REGULATOR RUTR"/>
    <property type="match status" value="1"/>
</dbReference>
<feature type="DNA-binding region" description="H-T-H motif" evidence="4">
    <location>
        <begin position="30"/>
        <end position="49"/>
    </location>
</feature>
<evidence type="ECO:0000256" key="2">
    <source>
        <dbReference type="ARBA" id="ARBA00023125"/>
    </source>
</evidence>
<dbReference type="PANTHER" id="PTHR30055:SF234">
    <property type="entry name" value="HTH-TYPE TRANSCRIPTIONAL REGULATOR BETI"/>
    <property type="match status" value="1"/>
</dbReference>
<dbReference type="PRINTS" id="PR00455">
    <property type="entry name" value="HTHTETR"/>
</dbReference>
<gene>
    <name evidence="6" type="ORF">SAMN04489732_1036</name>
</gene>
<organism evidence="6 7">
    <name type="scientific">Amycolatopsis saalfeldensis</name>
    <dbReference type="NCBI Taxonomy" id="394193"/>
    <lineage>
        <taxon>Bacteria</taxon>
        <taxon>Bacillati</taxon>
        <taxon>Actinomycetota</taxon>
        <taxon>Actinomycetes</taxon>
        <taxon>Pseudonocardiales</taxon>
        <taxon>Pseudonocardiaceae</taxon>
        <taxon>Amycolatopsis</taxon>
    </lineage>
</organism>
<proteinExistence type="predicted"/>
<dbReference type="GO" id="GO:0000976">
    <property type="term" value="F:transcription cis-regulatory region binding"/>
    <property type="evidence" value="ECO:0007669"/>
    <property type="project" value="TreeGrafter"/>
</dbReference>
<dbReference type="PROSITE" id="PS50977">
    <property type="entry name" value="HTH_TETR_2"/>
    <property type="match status" value="1"/>
</dbReference>
<evidence type="ECO:0000259" key="5">
    <source>
        <dbReference type="PROSITE" id="PS50977"/>
    </source>
</evidence>
<dbReference type="GO" id="GO:0003700">
    <property type="term" value="F:DNA-binding transcription factor activity"/>
    <property type="evidence" value="ECO:0007669"/>
    <property type="project" value="TreeGrafter"/>
</dbReference>
<feature type="domain" description="HTH tetR-type" evidence="5">
    <location>
        <begin position="7"/>
        <end position="67"/>
    </location>
</feature>
<reference evidence="6 7" key="1">
    <citation type="submission" date="2016-10" db="EMBL/GenBank/DDBJ databases">
        <authorList>
            <person name="de Groot N.N."/>
        </authorList>
    </citation>
    <scope>NUCLEOTIDE SEQUENCE [LARGE SCALE GENOMIC DNA]</scope>
    <source>
        <strain evidence="6 7">DSM 44993</strain>
    </source>
</reference>
<keyword evidence="7" id="KW-1185">Reference proteome</keyword>
<dbReference type="RefSeq" id="WP_218156716.1">
    <property type="nucleotide sequence ID" value="NZ_FOEF01000003.1"/>
</dbReference>
<evidence type="ECO:0000313" key="7">
    <source>
        <dbReference type="Proteomes" id="UP000198582"/>
    </source>
</evidence>
<accession>A0A1H8U085</accession>
<dbReference type="AlphaFoldDB" id="A0A1H8U085"/>
<sequence length="123" mass="13385">MPNVSTAQRRAMLVDAAVQVIGEAGVGAATTRRIADRAGAPLATVHYCFRRKEDLYLEVFRKLSDEFARAAAEVEGADLEAVACGYLRATVAWMLARTRPPQPRSSTSCAACRRTWSQVRATA</sequence>
<dbReference type="InterPro" id="IPR001647">
    <property type="entry name" value="HTH_TetR"/>
</dbReference>
<dbReference type="InterPro" id="IPR009057">
    <property type="entry name" value="Homeodomain-like_sf"/>
</dbReference>
<dbReference type="InterPro" id="IPR050109">
    <property type="entry name" value="HTH-type_TetR-like_transc_reg"/>
</dbReference>
<keyword evidence="1" id="KW-0805">Transcription regulation</keyword>
<evidence type="ECO:0000313" key="6">
    <source>
        <dbReference type="EMBL" id="SEO96670.1"/>
    </source>
</evidence>
<dbReference type="STRING" id="394193.SAMN04489732_1036"/>
<protein>
    <submittedName>
        <fullName evidence="6">Regulatory protein, tetR family</fullName>
    </submittedName>
</protein>
<dbReference type="Pfam" id="PF00440">
    <property type="entry name" value="TetR_N"/>
    <property type="match status" value="1"/>
</dbReference>
<evidence type="ECO:0000256" key="3">
    <source>
        <dbReference type="ARBA" id="ARBA00023163"/>
    </source>
</evidence>
<name>A0A1H8U085_9PSEU</name>
<keyword evidence="2 4" id="KW-0238">DNA-binding</keyword>
<dbReference type="Gene3D" id="1.10.357.10">
    <property type="entry name" value="Tetracycline Repressor, domain 2"/>
    <property type="match status" value="1"/>
</dbReference>
<evidence type="ECO:0000256" key="1">
    <source>
        <dbReference type="ARBA" id="ARBA00023015"/>
    </source>
</evidence>
<evidence type="ECO:0000256" key="4">
    <source>
        <dbReference type="PROSITE-ProRule" id="PRU00335"/>
    </source>
</evidence>
<dbReference type="SUPFAM" id="SSF46689">
    <property type="entry name" value="Homeodomain-like"/>
    <property type="match status" value="1"/>
</dbReference>
<keyword evidence="3" id="KW-0804">Transcription</keyword>